<dbReference type="KEGG" id="roz:CBI38_11685"/>
<dbReference type="OrthoDB" id="4381799at2"/>
<dbReference type="Proteomes" id="UP000245711">
    <property type="component" value="Chromosome"/>
</dbReference>
<keyword evidence="4" id="KW-1185">Reference proteome</keyword>
<dbReference type="InterPro" id="IPR045512">
    <property type="entry name" value="DUF6480"/>
</dbReference>
<keyword evidence="2" id="KW-0472">Membrane</keyword>
<sequence>MSTQNPGPDPDDAPALEEGGGVPAGDTPPDAGQTSGLSHPQPMPGRSLPVLTFVLVGLLILGIAAFFVARVFALFD</sequence>
<evidence type="ECO:0000256" key="2">
    <source>
        <dbReference type="SAM" id="Phobius"/>
    </source>
</evidence>
<dbReference type="Pfam" id="PF20088">
    <property type="entry name" value="DUF6480"/>
    <property type="match status" value="1"/>
</dbReference>
<proteinExistence type="predicted"/>
<organism evidence="3 4">
    <name type="scientific">Rhodococcus oxybenzonivorans</name>
    <dbReference type="NCBI Taxonomy" id="1990687"/>
    <lineage>
        <taxon>Bacteria</taxon>
        <taxon>Bacillati</taxon>
        <taxon>Actinomycetota</taxon>
        <taxon>Actinomycetes</taxon>
        <taxon>Mycobacteriales</taxon>
        <taxon>Nocardiaceae</taxon>
        <taxon>Rhodococcus</taxon>
    </lineage>
</organism>
<feature type="transmembrane region" description="Helical" evidence="2">
    <location>
        <begin position="50"/>
        <end position="75"/>
    </location>
</feature>
<gene>
    <name evidence="3" type="ORF">CBI38_11685</name>
</gene>
<keyword evidence="2" id="KW-0812">Transmembrane</keyword>
<dbReference type="AlphaFoldDB" id="A0A2S2C3V7"/>
<feature type="region of interest" description="Disordered" evidence="1">
    <location>
        <begin position="1"/>
        <end position="43"/>
    </location>
</feature>
<evidence type="ECO:0000313" key="4">
    <source>
        <dbReference type="Proteomes" id="UP000245711"/>
    </source>
</evidence>
<evidence type="ECO:0000313" key="3">
    <source>
        <dbReference type="EMBL" id="AWK75484.1"/>
    </source>
</evidence>
<name>A0A2S2C3V7_9NOCA</name>
<reference evidence="3 4" key="1">
    <citation type="submission" date="2017-05" db="EMBL/GenBank/DDBJ databases">
        <title>Isolation of Rhodococcus sp. S2-17 biodegrading of BP-3.</title>
        <authorList>
            <person name="Lee Y."/>
            <person name="Kim K.H."/>
            <person name="Chun B.H."/>
            <person name="Jung H.S."/>
            <person name="Jeon C.O."/>
        </authorList>
    </citation>
    <scope>NUCLEOTIDE SEQUENCE [LARGE SCALE GENOMIC DNA]</scope>
    <source>
        <strain evidence="3 4">S2-17</strain>
    </source>
</reference>
<protein>
    <submittedName>
        <fullName evidence="3">Uncharacterized protein</fullName>
    </submittedName>
</protein>
<keyword evidence="2" id="KW-1133">Transmembrane helix</keyword>
<accession>A0A2S2C3V7</accession>
<evidence type="ECO:0000256" key="1">
    <source>
        <dbReference type="SAM" id="MobiDB-lite"/>
    </source>
</evidence>
<dbReference type="EMBL" id="CP021354">
    <property type="protein sequence ID" value="AWK75484.1"/>
    <property type="molecule type" value="Genomic_DNA"/>
</dbReference>